<keyword evidence="6" id="KW-0378">Hydrolase</keyword>
<organism evidence="15 16">
    <name type="scientific">Lactuca saligna</name>
    <name type="common">Willowleaf lettuce</name>
    <dbReference type="NCBI Taxonomy" id="75948"/>
    <lineage>
        <taxon>Eukaryota</taxon>
        <taxon>Viridiplantae</taxon>
        <taxon>Streptophyta</taxon>
        <taxon>Embryophyta</taxon>
        <taxon>Tracheophyta</taxon>
        <taxon>Spermatophyta</taxon>
        <taxon>Magnoliopsida</taxon>
        <taxon>eudicotyledons</taxon>
        <taxon>Gunneridae</taxon>
        <taxon>Pentapetalae</taxon>
        <taxon>asterids</taxon>
        <taxon>campanulids</taxon>
        <taxon>Asterales</taxon>
        <taxon>Asteraceae</taxon>
        <taxon>Cichorioideae</taxon>
        <taxon>Cichorieae</taxon>
        <taxon>Lactucinae</taxon>
        <taxon>Lactuca</taxon>
    </lineage>
</organism>
<feature type="active site" description="Proton acceptor" evidence="10">
    <location>
        <position position="327"/>
    </location>
</feature>
<proteinExistence type="inferred from homology"/>
<gene>
    <name evidence="15" type="ORF">LSALG_LOCUS22077</name>
</gene>
<protein>
    <recommendedName>
        <fullName evidence="3">DNA-(apurinic or apyrimidinic site) endonuclease 2</fullName>
    </recommendedName>
</protein>
<dbReference type="FunFam" id="3.60.10.10:FF:000042">
    <property type="entry name" value="DNA-(apurinic or apyrimidinic site) lyase"/>
    <property type="match status" value="1"/>
</dbReference>
<dbReference type="EMBL" id="OX465080">
    <property type="protein sequence ID" value="CAI9282437.1"/>
    <property type="molecule type" value="Genomic_DNA"/>
</dbReference>
<evidence type="ECO:0000256" key="4">
    <source>
        <dbReference type="ARBA" id="ARBA00022723"/>
    </source>
</evidence>
<evidence type="ECO:0000256" key="3">
    <source>
        <dbReference type="ARBA" id="ARBA00013541"/>
    </source>
</evidence>
<feature type="binding site" evidence="11">
    <location>
        <position position="196"/>
    </location>
    <ligand>
        <name>Mg(2+)</name>
        <dbReference type="ChEBI" id="CHEBI:18420"/>
        <label>1</label>
    </ligand>
</feature>
<feature type="binding site" evidence="11">
    <location>
        <position position="37"/>
    </location>
    <ligand>
        <name>Mg(2+)</name>
        <dbReference type="ChEBI" id="CHEBI:18420"/>
        <label>1</label>
    </ligand>
</feature>
<dbReference type="GO" id="GO:0005634">
    <property type="term" value="C:nucleus"/>
    <property type="evidence" value="ECO:0007669"/>
    <property type="project" value="TreeGrafter"/>
</dbReference>
<comment type="cofactor">
    <cofactor evidence="1">
        <name>Mn(2+)</name>
        <dbReference type="ChEBI" id="CHEBI:29035"/>
    </cofactor>
</comment>
<evidence type="ECO:0000256" key="5">
    <source>
        <dbReference type="ARBA" id="ARBA00022771"/>
    </source>
</evidence>
<dbReference type="Pfam" id="PF06839">
    <property type="entry name" value="Zn_ribbon_GRF"/>
    <property type="match status" value="1"/>
</dbReference>
<keyword evidence="16" id="KW-1185">Reference proteome</keyword>
<feature type="binding site" evidence="11">
    <location>
        <position position="7"/>
    </location>
    <ligand>
        <name>Mg(2+)</name>
        <dbReference type="ChEBI" id="CHEBI:18420"/>
        <label>1</label>
    </ligand>
</feature>
<dbReference type="PROSITE" id="PS51435">
    <property type="entry name" value="AP_NUCLEASE_F1_4"/>
    <property type="match status" value="1"/>
</dbReference>
<evidence type="ECO:0000256" key="13">
    <source>
        <dbReference type="PROSITE-ProRule" id="PRU01343"/>
    </source>
</evidence>
<feature type="site" description="Interaction with DNA substrate" evidence="12">
    <location>
        <position position="327"/>
    </location>
</feature>
<dbReference type="PROSITE" id="PS51999">
    <property type="entry name" value="ZF_GRF"/>
    <property type="match status" value="1"/>
</dbReference>
<dbReference type="GO" id="GO:0003906">
    <property type="term" value="F:DNA-(apurinic or apyrimidinic site) endonuclease activity"/>
    <property type="evidence" value="ECO:0007669"/>
    <property type="project" value="TreeGrafter"/>
</dbReference>
<evidence type="ECO:0000256" key="8">
    <source>
        <dbReference type="ARBA" id="ARBA00022842"/>
    </source>
</evidence>
<dbReference type="GO" id="GO:0008081">
    <property type="term" value="F:phosphoric diester hydrolase activity"/>
    <property type="evidence" value="ECO:0007669"/>
    <property type="project" value="TreeGrafter"/>
</dbReference>
<evidence type="ECO:0000256" key="9">
    <source>
        <dbReference type="ARBA" id="ARBA00023242"/>
    </source>
</evidence>
<evidence type="ECO:0000313" key="15">
    <source>
        <dbReference type="EMBL" id="CAI9282437.1"/>
    </source>
</evidence>
<feature type="domain" description="GRF-type" evidence="14">
    <location>
        <begin position="462"/>
        <end position="511"/>
    </location>
</feature>
<evidence type="ECO:0000256" key="2">
    <source>
        <dbReference type="ARBA" id="ARBA00007092"/>
    </source>
</evidence>
<keyword evidence="7" id="KW-0862">Zinc</keyword>
<feature type="site" description="Important for catalytic activity" evidence="12">
    <location>
        <position position="267"/>
    </location>
</feature>
<dbReference type="InterPro" id="IPR005135">
    <property type="entry name" value="Endo/exonuclease/phosphatase"/>
</dbReference>
<dbReference type="Proteomes" id="UP001177003">
    <property type="component" value="Chromosome 4"/>
</dbReference>
<sequence length="518" mass="58588">MKIATYNVNGLRPRISQYGSLRKLLDSLDSDIICFQETKLSRQELRADVVSADGYESFFSCTRSLEKGRTGYSGVATFCKVNSAFSSNEVALPLDAEEGFTGVLENSKGFTTKKHDLLTCVEGLEGFNRDELLKIDNEGRCIITDHGHFVLFNIYGPRAASDDTERIEFKLSFYKILQKRWESFMLKGKRIIVVGDLNIAPSSIDRCDAGPDFENNEFRSWFRSLLVENGGLFFDVFRGKHPERKEAYTCWSTNTGGEMFNFGSRIDHILISGSCLHENKDLKGHNFFSCHVKDCDILTQFKRWKPGTTPSYRWKGGGSMKLEGSDHAPVFMSLKEIPDIQPHNTPPLSTRYCPQVRGCQQTLVSMLSRRQSTEEVKAHEDNKGVKRPVFDSTSSIQTNDIIKINAMNFTEMKKKPKKNHSSQLSLKSFFQTTSKSDAVESKIALLEWKRIQEFMQKSIPVCKGHGEQCVSRVVKKAGPTFGRQFYVCARAEGPASNPEANCGYFSWADSRSKRKQGK</sequence>
<dbReference type="PANTHER" id="PTHR22748">
    <property type="entry name" value="AP ENDONUCLEASE"/>
    <property type="match status" value="1"/>
</dbReference>
<dbReference type="AlphaFoldDB" id="A0AA35YYW9"/>
<feature type="binding site" evidence="11">
    <location>
        <position position="327"/>
    </location>
    <ligand>
        <name>Mg(2+)</name>
        <dbReference type="ChEBI" id="CHEBI:18420"/>
        <label>1</label>
    </ligand>
</feature>
<comment type="similarity">
    <text evidence="2">Belongs to the DNA repair enzymes AP/ExoA family.</text>
</comment>
<keyword evidence="9" id="KW-0539">Nucleus</keyword>
<feature type="active site" description="Proton donor/acceptor" evidence="10">
    <location>
        <position position="196"/>
    </location>
</feature>
<dbReference type="PANTHER" id="PTHR22748:SF4">
    <property type="entry name" value="DNA-(APURINIC OR APYRIMIDINIC SITE) ENDONUCLEASE 2"/>
    <property type="match status" value="1"/>
</dbReference>
<dbReference type="InterPro" id="IPR020848">
    <property type="entry name" value="AP_endonuclease_F1_CS"/>
</dbReference>
<evidence type="ECO:0000256" key="12">
    <source>
        <dbReference type="PIRSR" id="PIRSR604808-3"/>
    </source>
</evidence>
<feature type="site" description="Transition state stabilizer" evidence="12">
    <location>
        <position position="198"/>
    </location>
</feature>
<evidence type="ECO:0000256" key="6">
    <source>
        <dbReference type="ARBA" id="ARBA00022801"/>
    </source>
</evidence>
<dbReference type="InterPro" id="IPR010666">
    <property type="entry name" value="Znf_GRF"/>
</dbReference>
<evidence type="ECO:0000256" key="1">
    <source>
        <dbReference type="ARBA" id="ARBA00001936"/>
    </source>
</evidence>
<keyword evidence="4 11" id="KW-0479">Metal-binding</keyword>
<dbReference type="GO" id="GO:0006284">
    <property type="term" value="P:base-excision repair"/>
    <property type="evidence" value="ECO:0007669"/>
    <property type="project" value="TreeGrafter"/>
</dbReference>
<keyword evidence="11" id="KW-0464">Manganese</keyword>
<keyword evidence="5 13" id="KW-0863">Zinc-finger</keyword>
<feature type="binding site" evidence="11">
    <location>
        <position position="326"/>
    </location>
    <ligand>
        <name>Mg(2+)</name>
        <dbReference type="ChEBI" id="CHEBI:18420"/>
        <label>1</label>
    </ligand>
</feature>
<keyword evidence="8 11" id="KW-0460">Magnesium</keyword>
<dbReference type="InterPro" id="IPR036691">
    <property type="entry name" value="Endo/exonu/phosph_ase_sf"/>
</dbReference>
<dbReference type="InterPro" id="IPR004808">
    <property type="entry name" value="AP_endonuc_1"/>
</dbReference>
<reference evidence="15" key="1">
    <citation type="submission" date="2023-04" db="EMBL/GenBank/DDBJ databases">
        <authorList>
            <person name="Vijverberg K."/>
            <person name="Xiong W."/>
            <person name="Schranz E."/>
        </authorList>
    </citation>
    <scope>NUCLEOTIDE SEQUENCE</scope>
</reference>
<evidence type="ECO:0000313" key="16">
    <source>
        <dbReference type="Proteomes" id="UP001177003"/>
    </source>
</evidence>
<dbReference type="Pfam" id="PF03372">
    <property type="entry name" value="Exo_endo_phos"/>
    <property type="match status" value="1"/>
</dbReference>
<evidence type="ECO:0000256" key="11">
    <source>
        <dbReference type="PIRSR" id="PIRSR604808-2"/>
    </source>
</evidence>
<evidence type="ECO:0000256" key="7">
    <source>
        <dbReference type="ARBA" id="ARBA00022833"/>
    </source>
</evidence>
<dbReference type="GO" id="GO:0003677">
    <property type="term" value="F:DNA binding"/>
    <property type="evidence" value="ECO:0007669"/>
    <property type="project" value="InterPro"/>
</dbReference>
<feature type="active site" evidence="10">
    <location>
        <position position="155"/>
    </location>
</feature>
<dbReference type="SUPFAM" id="SSF56219">
    <property type="entry name" value="DNase I-like"/>
    <property type="match status" value="1"/>
</dbReference>
<name>A0AA35YYW9_LACSI</name>
<evidence type="ECO:0000259" key="14">
    <source>
        <dbReference type="PROSITE" id="PS51999"/>
    </source>
</evidence>
<accession>A0AA35YYW9</accession>
<comment type="cofactor">
    <cofactor evidence="11">
        <name>Mg(2+)</name>
        <dbReference type="ChEBI" id="CHEBI:18420"/>
    </cofactor>
    <cofactor evidence="11">
        <name>Mn(2+)</name>
        <dbReference type="ChEBI" id="CHEBI:29035"/>
    </cofactor>
    <text evidence="11">Probably binds two magnesium or manganese ions per subunit.</text>
</comment>
<dbReference type="PROSITE" id="PS00728">
    <property type="entry name" value="AP_NUCLEASE_F1_3"/>
    <property type="match status" value="1"/>
</dbReference>
<evidence type="ECO:0000256" key="10">
    <source>
        <dbReference type="PIRSR" id="PIRSR604808-1"/>
    </source>
</evidence>
<feature type="binding site" evidence="11">
    <location>
        <position position="198"/>
    </location>
    <ligand>
        <name>Mg(2+)</name>
        <dbReference type="ChEBI" id="CHEBI:18420"/>
        <label>1</label>
    </ligand>
</feature>
<dbReference type="GO" id="GO:0008270">
    <property type="term" value="F:zinc ion binding"/>
    <property type="evidence" value="ECO:0007669"/>
    <property type="project" value="UniProtKB-KW"/>
</dbReference>
<dbReference type="GO" id="GO:0008311">
    <property type="term" value="F:double-stranded DNA 3'-5' DNA exonuclease activity"/>
    <property type="evidence" value="ECO:0007669"/>
    <property type="project" value="TreeGrafter"/>
</dbReference>
<dbReference type="Gene3D" id="3.60.10.10">
    <property type="entry name" value="Endonuclease/exonuclease/phosphatase"/>
    <property type="match status" value="1"/>
</dbReference>